<evidence type="ECO:0000256" key="6">
    <source>
        <dbReference type="ARBA" id="ARBA00023157"/>
    </source>
</evidence>
<comment type="similarity">
    <text evidence="9">Belongs to the peroxiredoxin family. BCP/PrxQ subfamily.</text>
</comment>
<protein>
    <recommendedName>
        <fullName evidence="2">thioredoxin-dependent peroxiredoxin</fullName>
        <ecNumber evidence="2">1.11.1.24</ecNumber>
    </recommendedName>
    <alternativeName>
        <fullName evidence="10">Bacterioferritin comigratory protein</fullName>
    </alternativeName>
    <alternativeName>
        <fullName evidence="8">Thioredoxin peroxidase</fullName>
    </alternativeName>
</protein>
<dbReference type="GO" id="GO:0005737">
    <property type="term" value="C:cytoplasm"/>
    <property type="evidence" value="ECO:0007669"/>
    <property type="project" value="TreeGrafter"/>
</dbReference>
<dbReference type="InterPro" id="IPR013766">
    <property type="entry name" value="Thioredoxin_domain"/>
</dbReference>
<comment type="function">
    <text evidence="1">Thiol-specific peroxidase that catalyzes the reduction of hydrogen peroxide and organic hydroperoxides to water and alcohols, respectively. Plays a role in cell protection against oxidative stress by detoxifying peroxides and as sensor of hydrogen peroxide-mediated signaling events.</text>
</comment>
<name>A0A8J3I3S7_9CHLR</name>
<evidence type="ECO:0000256" key="11">
    <source>
        <dbReference type="ARBA" id="ARBA00049091"/>
    </source>
</evidence>
<evidence type="ECO:0000256" key="5">
    <source>
        <dbReference type="ARBA" id="ARBA00023002"/>
    </source>
</evidence>
<feature type="domain" description="Thioredoxin" evidence="12">
    <location>
        <begin position="64"/>
        <end position="237"/>
    </location>
</feature>
<proteinExistence type="inferred from homology"/>
<dbReference type="SUPFAM" id="SSF52833">
    <property type="entry name" value="Thioredoxin-like"/>
    <property type="match status" value="1"/>
</dbReference>
<dbReference type="Pfam" id="PF00578">
    <property type="entry name" value="AhpC-TSA"/>
    <property type="match status" value="1"/>
</dbReference>
<dbReference type="PANTHER" id="PTHR42801:SF7">
    <property type="entry name" value="SLL1159 PROTEIN"/>
    <property type="match status" value="1"/>
</dbReference>
<organism evidence="13 14">
    <name type="scientific">Ktedonospora formicarum</name>
    <dbReference type="NCBI Taxonomy" id="2778364"/>
    <lineage>
        <taxon>Bacteria</taxon>
        <taxon>Bacillati</taxon>
        <taxon>Chloroflexota</taxon>
        <taxon>Ktedonobacteria</taxon>
        <taxon>Ktedonobacterales</taxon>
        <taxon>Ktedonobacteraceae</taxon>
        <taxon>Ktedonospora</taxon>
    </lineage>
</organism>
<evidence type="ECO:0000256" key="1">
    <source>
        <dbReference type="ARBA" id="ARBA00003330"/>
    </source>
</evidence>
<keyword evidence="4" id="KW-0049">Antioxidant</keyword>
<dbReference type="GO" id="GO:0034599">
    <property type="term" value="P:cellular response to oxidative stress"/>
    <property type="evidence" value="ECO:0007669"/>
    <property type="project" value="TreeGrafter"/>
</dbReference>
<evidence type="ECO:0000259" key="12">
    <source>
        <dbReference type="PROSITE" id="PS51352"/>
    </source>
</evidence>
<evidence type="ECO:0000256" key="9">
    <source>
        <dbReference type="ARBA" id="ARBA00038489"/>
    </source>
</evidence>
<evidence type="ECO:0000256" key="10">
    <source>
        <dbReference type="ARBA" id="ARBA00041373"/>
    </source>
</evidence>
<dbReference type="InterPro" id="IPR000866">
    <property type="entry name" value="AhpC/TSA"/>
</dbReference>
<evidence type="ECO:0000256" key="8">
    <source>
        <dbReference type="ARBA" id="ARBA00032824"/>
    </source>
</evidence>
<dbReference type="InterPro" id="IPR036249">
    <property type="entry name" value="Thioredoxin-like_sf"/>
</dbReference>
<evidence type="ECO:0000313" key="13">
    <source>
        <dbReference type="EMBL" id="GHO47026.1"/>
    </source>
</evidence>
<dbReference type="GO" id="GO:0045454">
    <property type="term" value="P:cell redox homeostasis"/>
    <property type="evidence" value="ECO:0007669"/>
    <property type="project" value="TreeGrafter"/>
</dbReference>
<dbReference type="PANTHER" id="PTHR42801">
    <property type="entry name" value="THIOREDOXIN-DEPENDENT PEROXIDE REDUCTASE"/>
    <property type="match status" value="1"/>
</dbReference>
<accession>A0A8J3I3S7</accession>
<dbReference type="Proteomes" id="UP000612362">
    <property type="component" value="Unassembled WGS sequence"/>
</dbReference>
<keyword evidence="5" id="KW-0560">Oxidoreductase</keyword>
<dbReference type="RefSeq" id="WP_236031517.1">
    <property type="nucleotide sequence ID" value="NZ_BNJF01000002.1"/>
</dbReference>
<keyword evidence="7" id="KW-0676">Redox-active center</keyword>
<evidence type="ECO:0000256" key="3">
    <source>
        <dbReference type="ARBA" id="ARBA00022559"/>
    </source>
</evidence>
<dbReference type="InterPro" id="IPR050924">
    <property type="entry name" value="Peroxiredoxin_BCP/PrxQ"/>
</dbReference>
<comment type="catalytic activity">
    <reaction evidence="11">
        <text>a hydroperoxide + [thioredoxin]-dithiol = an alcohol + [thioredoxin]-disulfide + H2O</text>
        <dbReference type="Rhea" id="RHEA:62620"/>
        <dbReference type="Rhea" id="RHEA-COMP:10698"/>
        <dbReference type="Rhea" id="RHEA-COMP:10700"/>
        <dbReference type="ChEBI" id="CHEBI:15377"/>
        <dbReference type="ChEBI" id="CHEBI:29950"/>
        <dbReference type="ChEBI" id="CHEBI:30879"/>
        <dbReference type="ChEBI" id="CHEBI:35924"/>
        <dbReference type="ChEBI" id="CHEBI:50058"/>
        <dbReference type="EC" id="1.11.1.24"/>
    </reaction>
</comment>
<evidence type="ECO:0000313" key="14">
    <source>
        <dbReference type="Proteomes" id="UP000612362"/>
    </source>
</evidence>
<dbReference type="GO" id="GO:0008379">
    <property type="term" value="F:thioredoxin peroxidase activity"/>
    <property type="evidence" value="ECO:0007669"/>
    <property type="project" value="TreeGrafter"/>
</dbReference>
<dbReference type="EMBL" id="BNJF01000002">
    <property type="protein sequence ID" value="GHO47026.1"/>
    <property type="molecule type" value="Genomic_DNA"/>
</dbReference>
<dbReference type="EC" id="1.11.1.24" evidence="2"/>
<keyword evidence="3" id="KW-0575">Peroxidase</keyword>
<keyword evidence="14" id="KW-1185">Reference proteome</keyword>
<dbReference type="Gene3D" id="3.40.30.10">
    <property type="entry name" value="Glutaredoxin"/>
    <property type="match status" value="1"/>
</dbReference>
<reference evidence="13" key="1">
    <citation type="submission" date="2020-10" db="EMBL/GenBank/DDBJ databases">
        <title>Taxonomic study of unclassified bacteria belonging to the class Ktedonobacteria.</title>
        <authorList>
            <person name="Yabe S."/>
            <person name="Wang C.M."/>
            <person name="Zheng Y."/>
            <person name="Sakai Y."/>
            <person name="Cavaletti L."/>
            <person name="Monciardini P."/>
            <person name="Donadio S."/>
        </authorList>
    </citation>
    <scope>NUCLEOTIDE SEQUENCE</scope>
    <source>
        <strain evidence="13">SOSP1-1</strain>
    </source>
</reference>
<gene>
    <name evidence="13" type="ORF">KSX_51890</name>
</gene>
<comment type="caution">
    <text evidence="13">The sequence shown here is derived from an EMBL/GenBank/DDBJ whole genome shotgun (WGS) entry which is preliminary data.</text>
</comment>
<dbReference type="AlphaFoldDB" id="A0A8J3I3S7"/>
<keyword evidence="6" id="KW-1015">Disulfide bond</keyword>
<evidence type="ECO:0000256" key="7">
    <source>
        <dbReference type="ARBA" id="ARBA00023284"/>
    </source>
</evidence>
<evidence type="ECO:0000256" key="4">
    <source>
        <dbReference type="ARBA" id="ARBA00022862"/>
    </source>
</evidence>
<sequence>MDDSYAQQLIQQQIQTILQMNLPFPQQLETALAFVKNRAPADLVEQILSTIDQLLTLGIAEQALKEGEHAPDFTLPDALGNAMTLSNLLTRGPVILTFYRGAWCPYCNLQLHAYQQVLPQIQALGASLVAISPQTPDQSLSLAEKYGLAFAVLSDVGNQVARAYRLVFTIDEAVRTAHKQVGADLPTYNGDESWELPIPGTFLLDQSGTVRLAFVDPNYTHRLDPSILLERLISLTGERTPVEGL</sequence>
<evidence type="ECO:0000256" key="2">
    <source>
        <dbReference type="ARBA" id="ARBA00013017"/>
    </source>
</evidence>
<dbReference type="CDD" id="cd02970">
    <property type="entry name" value="PRX_like2"/>
    <property type="match status" value="1"/>
</dbReference>
<dbReference type="PROSITE" id="PS51352">
    <property type="entry name" value="THIOREDOXIN_2"/>
    <property type="match status" value="1"/>
</dbReference>